<proteinExistence type="predicted"/>
<dbReference type="EMBL" id="VDLX02000009">
    <property type="protein sequence ID" value="KAB8192554.1"/>
    <property type="molecule type" value="Genomic_DNA"/>
</dbReference>
<sequence>MTTKSPDRRQPHENGSTDVSGARVQQPPVTPDVPSTETEDQLTRFEWRVKQVLAATQHAAYAAGAEVAYLLQRGLRLTGEPLYQASFTQALRMWWELVDEQINQHHLEGDHAVRRVRSWARTYLTAEPTSTKPGSLLDHGLAHASRAAARRFLAATGELLASHATCQGRTPAPNNDSTHRTPHDQPSLEPAHQP</sequence>
<protein>
    <submittedName>
        <fullName evidence="2">Uncharacterized protein</fullName>
    </submittedName>
</protein>
<feature type="region of interest" description="Disordered" evidence="1">
    <location>
        <begin position="165"/>
        <end position="194"/>
    </location>
</feature>
<evidence type="ECO:0000313" key="3">
    <source>
        <dbReference type="Proteomes" id="UP000312512"/>
    </source>
</evidence>
<keyword evidence="3" id="KW-1185">Reference proteome</keyword>
<reference evidence="2 3" key="1">
    <citation type="submission" date="2019-10" db="EMBL/GenBank/DDBJ databases">
        <title>Nonomuraea sp. nov., isolated from Phyllanthus amarus.</title>
        <authorList>
            <person name="Klykleung N."/>
            <person name="Tanasupawat S."/>
        </authorList>
    </citation>
    <scope>NUCLEOTIDE SEQUENCE [LARGE SCALE GENOMIC DNA]</scope>
    <source>
        <strain evidence="2 3">PA1-10</strain>
    </source>
</reference>
<gene>
    <name evidence="2" type="ORF">FH608_023905</name>
</gene>
<comment type="caution">
    <text evidence="2">The sequence shown here is derived from an EMBL/GenBank/DDBJ whole genome shotgun (WGS) entry which is preliminary data.</text>
</comment>
<dbReference type="AlphaFoldDB" id="A0A5C4WAM7"/>
<dbReference type="RefSeq" id="WP_139632824.1">
    <property type="nucleotide sequence ID" value="NZ_VDLX02000009.1"/>
</dbReference>
<feature type="region of interest" description="Disordered" evidence="1">
    <location>
        <begin position="1"/>
        <end position="40"/>
    </location>
</feature>
<accession>A0A5C4WAM7</accession>
<dbReference type="Proteomes" id="UP000312512">
    <property type="component" value="Unassembled WGS sequence"/>
</dbReference>
<evidence type="ECO:0000256" key="1">
    <source>
        <dbReference type="SAM" id="MobiDB-lite"/>
    </source>
</evidence>
<organism evidence="2 3">
    <name type="scientific">Nonomuraea phyllanthi</name>
    <dbReference type="NCBI Taxonomy" id="2219224"/>
    <lineage>
        <taxon>Bacteria</taxon>
        <taxon>Bacillati</taxon>
        <taxon>Actinomycetota</taxon>
        <taxon>Actinomycetes</taxon>
        <taxon>Streptosporangiales</taxon>
        <taxon>Streptosporangiaceae</taxon>
        <taxon>Nonomuraea</taxon>
    </lineage>
</organism>
<dbReference type="OrthoDB" id="3542796at2"/>
<evidence type="ECO:0000313" key="2">
    <source>
        <dbReference type="EMBL" id="KAB8192554.1"/>
    </source>
</evidence>
<name>A0A5C4WAM7_9ACTN</name>
<feature type="compositionally biased region" description="Basic and acidic residues" evidence="1">
    <location>
        <begin position="1"/>
        <end position="12"/>
    </location>
</feature>
<feature type="compositionally biased region" description="Polar residues" evidence="1">
    <location>
        <begin position="165"/>
        <end position="176"/>
    </location>
</feature>